<dbReference type="InterPro" id="IPR010016">
    <property type="entry name" value="PxpB"/>
</dbReference>
<dbReference type="Pfam" id="PF02682">
    <property type="entry name" value="CT_C_D"/>
    <property type="match status" value="1"/>
</dbReference>
<dbReference type="Gene3D" id="2.40.100.10">
    <property type="entry name" value="Cyclophilin-like"/>
    <property type="match status" value="1"/>
</dbReference>
<organism evidence="5 6">
    <name type="scientific">Salirhabdus euzebyi</name>
    <dbReference type="NCBI Taxonomy" id="394506"/>
    <lineage>
        <taxon>Bacteria</taxon>
        <taxon>Bacillati</taxon>
        <taxon>Bacillota</taxon>
        <taxon>Bacilli</taxon>
        <taxon>Bacillales</taxon>
        <taxon>Bacillaceae</taxon>
        <taxon>Salirhabdus</taxon>
    </lineage>
</organism>
<dbReference type="InterPro" id="IPR029000">
    <property type="entry name" value="Cyclophilin-like_dom_sf"/>
</dbReference>
<accession>A0A841Q5P3</accession>
<dbReference type="InterPro" id="IPR003833">
    <property type="entry name" value="CT_C_D"/>
</dbReference>
<dbReference type="Gene3D" id="3.30.1360.40">
    <property type="match status" value="1"/>
</dbReference>
<evidence type="ECO:0000313" key="6">
    <source>
        <dbReference type="Proteomes" id="UP000581688"/>
    </source>
</evidence>
<comment type="caution">
    <text evidence="5">The sequence shown here is derived from an EMBL/GenBank/DDBJ whole genome shotgun (WGS) entry which is preliminary data.</text>
</comment>
<protein>
    <submittedName>
        <fullName evidence="5">Inhibitor of KinA</fullName>
    </submittedName>
</protein>
<evidence type="ECO:0000256" key="2">
    <source>
        <dbReference type="ARBA" id="ARBA00022801"/>
    </source>
</evidence>
<dbReference type="PANTHER" id="PTHR34698:SF2">
    <property type="entry name" value="5-OXOPROLINASE SUBUNIT B"/>
    <property type="match status" value="1"/>
</dbReference>
<proteinExistence type="predicted"/>
<keyword evidence="2" id="KW-0378">Hydrolase</keyword>
<dbReference type="SMART" id="SM00796">
    <property type="entry name" value="AHS1"/>
    <property type="match status" value="1"/>
</dbReference>
<name>A0A841Q5P3_9BACI</name>
<evidence type="ECO:0000259" key="4">
    <source>
        <dbReference type="SMART" id="SM00796"/>
    </source>
</evidence>
<feature type="domain" description="Carboxyltransferase" evidence="4">
    <location>
        <begin position="2"/>
        <end position="207"/>
    </location>
</feature>
<gene>
    <name evidence="5" type="ORF">HNQ94_002091</name>
</gene>
<keyword evidence="1" id="KW-0547">Nucleotide-binding</keyword>
<evidence type="ECO:0000256" key="1">
    <source>
        <dbReference type="ARBA" id="ARBA00022741"/>
    </source>
</evidence>
<reference evidence="5 6" key="1">
    <citation type="submission" date="2020-08" db="EMBL/GenBank/DDBJ databases">
        <title>Genomic Encyclopedia of Type Strains, Phase IV (KMG-IV): sequencing the most valuable type-strain genomes for metagenomic binning, comparative biology and taxonomic classification.</title>
        <authorList>
            <person name="Goeker M."/>
        </authorList>
    </citation>
    <scope>NUCLEOTIDE SEQUENCE [LARGE SCALE GENOMIC DNA]</scope>
    <source>
        <strain evidence="5 6">DSM 19612</strain>
    </source>
</reference>
<keyword evidence="3" id="KW-0067">ATP-binding</keyword>
<dbReference type="SUPFAM" id="SSF50891">
    <property type="entry name" value="Cyclophilin-like"/>
    <property type="match status" value="1"/>
</dbReference>
<dbReference type="GO" id="GO:0016787">
    <property type="term" value="F:hydrolase activity"/>
    <property type="evidence" value="ECO:0007669"/>
    <property type="project" value="UniProtKB-KW"/>
</dbReference>
<dbReference type="Proteomes" id="UP000581688">
    <property type="component" value="Unassembled WGS sequence"/>
</dbReference>
<keyword evidence="6" id="KW-1185">Reference proteome</keyword>
<evidence type="ECO:0000256" key="3">
    <source>
        <dbReference type="ARBA" id="ARBA00022840"/>
    </source>
</evidence>
<dbReference type="RefSeq" id="WP_174496010.1">
    <property type="nucleotide sequence ID" value="NZ_CADDWK010000005.1"/>
</dbReference>
<dbReference type="PANTHER" id="PTHR34698">
    <property type="entry name" value="5-OXOPROLINASE SUBUNIT B"/>
    <property type="match status" value="1"/>
</dbReference>
<sequence>MHSFHPLGDSAIIVHFDGDSSSEIHGKIVSLASMLQGSELDGFLEAVPSYTTLTIHYNPLLIGKDDPYEYVCRQVDLLIKKLPAHTDLAGRQVDIPVCYGGDFGPDLDYVASYHNLSVQEVIAIHMEPIYPVYFLGFSPGFPYLGGLLPKLETPRKETPRKTIPKGSVGIAGRQTGIYPLGSPGGWQIIGQTPLRLFSINQDSPALLQPGDNIRFYPISRQQFMDWGKEDGN</sequence>
<dbReference type="SUPFAM" id="SSF160467">
    <property type="entry name" value="PH0987 N-terminal domain-like"/>
    <property type="match status" value="1"/>
</dbReference>
<dbReference type="AlphaFoldDB" id="A0A841Q5P3"/>
<dbReference type="GO" id="GO:0005524">
    <property type="term" value="F:ATP binding"/>
    <property type="evidence" value="ECO:0007669"/>
    <property type="project" value="UniProtKB-KW"/>
</dbReference>
<dbReference type="NCBIfam" id="TIGR00370">
    <property type="entry name" value="5-oxoprolinase subunit PxpB"/>
    <property type="match status" value="1"/>
</dbReference>
<evidence type="ECO:0000313" key="5">
    <source>
        <dbReference type="EMBL" id="MBB6453642.1"/>
    </source>
</evidence>
<dbReference type="EMBL" id="JACHGH010000005">
    <property type="protein sequence ID" value="MBB6453642.1"/>
    <property type="molecule type" value="Genomic_DNA"/>
</dbReference>